<dbReference type="Proteomes" id="UP000521676">
    <property type="component" value="Unassembled WGS sequence"/>
</dbReference>
<feature type="compositionally biased region" description="Low complexity" evidence="1">
    <location>
        <begin position="375"/>
        <end position="388"/>
    </location>
</feature>
<evidence type="ECO:0000256" key="1">
    <source>
        <dbReference type="SAM" id="MobiDB-lite"/>
    </source>
</evidence>
<sequence>MSKNGLQQPDSLREGGASARQPAFVFGGFGSQNRYAVLDEVTDHLMAHLSEAEFKVLHYIIRRTLGFHKPADAISLQQFCNGIRRRDGTILDCGTGLAKTTVLRGIDGLLSKGIIWEQTQDNPYQPGNQPKIYGLSFATADTLSPTSYSDKNYSENEYSPESKGSSNLIPPVPLDSSATLPGSSNLIPPPSEPPNISPTIAATISKSSLPIPAFAPLDSSVAIPGSSNLIQGVVANKHREGFQNDTGVVAQSYPQHDSKQLIRQIKDNNNMLLPPTSDNLARKLEPELEAELERLGYERKTLERLLGAYPHAYLREKLALLYERVRREQVANPAGFLLKALEADYRAPALSVVPPAKPTFPYVSALLEERRRLSQETPLPLEESSPPQDDLPEAVTGGHTNGKVLLPESLIDSTELFKGALEELDGPLNRPDLAAHLRSGTLELLEARADMLEFALHLQERWRIAQLSQSDIALLRMALRRCADRPCSLTLA</sequence>
<keyword evidence="6" id="KW-1185">Reference proteome</keyword>
<feature type="region of interest" description="Disordered" evidence="1">
    <location>
        <begin position="374"/>
        <end position="399"/>
    </location>
</feature>
<dbReference type="GO" id="GO:0006260">
    <property type="term" value="P:DNA replication"/>
    <property type="evidence" value="ECO:0007669"/>
    <property type="project" value="InterPro"/>
</dbReference>
<feature type="compositionally biased region" description="Pro residues" evidence="1">
    <location>
        <begin position="187"/>
        <end position="196"/>
    </location>
</feature>
<evidence type="ECO:0000259" key="2">
    <source>
        <dbReference type="Pfam" id="PF04492"/>
    </source>
</evidence>
<dbReference type="Gene3D" id="1.10.10.10">
    <property type="entry name" value="Winged helix-like DNA-binding domain superfamily/Winged helix DNA-binding domain"/>
    <property type="match status" value="1"/>
</dbReference>
<feature type="domain" description="Bacteriophage lambda Replication protein O N-terminal" evidence="2">
    <location>
        <begin position="40"/>
        <end position="118"/>
    </location>
</feature>
<name>A0A8T7M9M4_9CHLR</name>
<evidence type="ECO:0000313" key="4">
    <source>
        <dbReference type="EMBL" id="WJW68699.1"/>
    </source>
</evidence>
<proteinExistence type="predicted"/>
<feature type="region of interest" description="Disordered" evidence="1">
    <location>
        <begin position="146"/>
        <end position="197"/>
    </location>
</feature>
<dbReference type="Proteomes" id="UP001431572">
    <property type="component" value="Chromosome 2"/>
</dbReference>
<reference evidence="4" key="2">
    <citation type="journal article" date="2024" name="Nature">
        <title>Anoxygenic phototroph of the Chloroflexota uses a type I reaction centre.</title>
        <authorList>
            <person name="Tsuji J.M."/>
            <person name="Shaw N.A."/>
            <person name="Nagashima S."/>
            <person name="Venkiteswaran J.J."/>
            <person name="Schiff S.L."/>
            <person name="Watanabe T."/>
            <person name="Fukui M."/>
            <person name="Hanada S."/>
            <person name="Tank M."/>
            <person name="Neufeld J.D."/>
        </authorList>
    </citation>
    <scope>NUCLEOTIDE SEQUENCE</scope>
    <source>
        <strain evidence="4">L227-S17</strain>
    </source>
</reference>
<organism evidence="3 5">
    <name type="scientific">Candidatus Chlorohelix allophototropha</name>
    <dbReference type="NCBI Taxonomy" id="3003348"/>
    <lineage>
        <taxon>Bacteria</taxon>
        <taxon>Bacillati</taxon>
        <taxon>Chloroflexota</taxon>
        <taxon>Chloroflexia</taxon>
        <taxon>Candidatus Chloroheliales</taxon>
        <taxon>Candidatus Chloroheliaceae</taxon>
        <taxon>Candidatus Chlorohelix</taxon>
    </lineage>
</organism>
<dbReference type="RefSeq" id="WP_341470604.1">
    <property type="nucleotide sequence ID" value="NZ_CP128400.1"/>
</dbReference>
<evidence type="ECO:0000313" key="5">
    <source>
        <dbReference type="Proteomes" id="UP000521676"/>
    </source>
</evidence>
<dbReference type="InterPro" id="IPR036388">
    <property type="entry name" value="WH-like_DNA-bd_sf"/>
</dbReference>
<evidence type="ECO:0000313" key="6">
    <source>
        <dbReference type="Proteomes" id="UP001431572"/>
    </source>
</evidence>
<dbReference type="EMBL" id="JACATZ010000003">
    <property type="protein sequence ID" value="NWJ48764.1"/>
    <property type="molecule type" value="Genomic_DNA"/>
</dbReference>
<accession>A0A8T7M9M4</accession>
<protein>
    <submittedName>
        <fullName evidence="4">Replication protein</fullName>
    </submittedName>
</protein>
<evidence type="ECO:0000313" key="3">
    <source>
        <dbReference type="EMBL" id="NWJ48764.1"/>
    </source>
</evidence>
<dbReference type="Pfam" id="PF04492">
    <property type="entry name" value="Phage_rep_O"/>
    <property type="match status" value="1"/>
</dbReference>
<dbReference type="AlphaFoldDB" id="A0A8T7M9M4"/>
<dbReference type="InterPro" id="IPR006497">
    <property type="entry name" value="Phage_lambda_VrpO_N"/>
</dbReference>
<dbReference type="EMBL" id="CP128400">
    <property type="protein sequence ID" value="WJW68699.1"/>
    <property type="molecule type" value="Genomic_DNA"/>
</dbReference>
<reference evidence="3 5" key="1">
    <citation type="submission" date="2020-06" db="EMBL/GenBank/DDBJ databases">
        <title>Anoxygenic phototrophic Chloroflexota member uses a Type I reaction center.</title>
        <authorList>
            <person name="Tsuji J.M."/>
            <person name="Shaw N.A."/>
            <person name="Nagashima S."/>
            <person name="Venkiteswaran J."/>
            <person name="Schiff S.L."/>
            <person name="Hanada S."/>
            <person name="Tank M."/>
            <person name="Neufeld J.D."/>
        </authorList>
    </citation>
    <scope>NUCLEOTIDE SEQUENCE [LARGE SCALE GENOMIC DNA]</scope>
    <source>
        <strain evidence="3">L227-S17</strain>
    </source>
</reference>
<feature type="compositionally biased region" description="Polar residues" evidence="1">
    <location>
        <begin position="146"/>
        <end position="168"/>
    </location>
</feature>
<gene>
    <name evidence="3" type="ORF">HXX08_23135</name>
    <name evidence="4" type="ORF">OZ401_004315</name>
</gene>